<dbReference type="Gene3D" id="3.40.850.10">
    <property type="entry name" value="Kinesin motor domain"/>
    <property type="match status" value="1"/>
</dbReference>
<dbReference type="EMBL" id="JAEPRC010000181">
    <property type="protein sequence ID" value="KAG2205168.1"/>
    <property type="molecule type" value="Genomic_DNA"/>
</dbReference>
<evidence type="ECO:0000256" key="1">
    <source>
        <dbReference type="ARBA" id="ARBA00004245"/>
    </source>
</evidence>
<dbReference type="InterPro" id="IPR019821">
    <property type="entry name" value="Kinesin_motor_CS"/>
</dbReference>
<feature type="compositionally biased region" description="Low complexity" evidence="13">
    <location>
        <begin position="1452"/>
        <end position="1513"/>
    </location>
</feature>
<keyword evidence="6 11" id="KW-0547">Nucleotide-binding</keyword>
<dbReference type="PANTHER" id="PTHR47969">
    <property type="entry name" value="CHROMOSOME-ASSOCIATED KINESIN KIF4A-RELATED"/>
    <property type="match status" value="1"/>
</dbReference>
<feature type="coiled-coil region" evidence="12">
    <location>
        <begin position="489"/>
        <end position="516"/>
    </location>
</feature>
<dbReference type="GO" id="GO:0005874">
    <property type="term" value="C:microtubule"/>
    <property type="evidence" value="ECO:0007669"/>
    <property type="project" value="UniProtKB-KW"/>
</dbReference>
<feature type="region of interest" description="Disordered" evidence="13">
    <location>
        <begin position="162"/>
        <end position="183"/>
    </location>
</feature>
<keyword evidence="3" id="KW-0853">WD repeat</keyword>
<feature type="coiled-coil region" evidence="12">
    <location>
        <begin position="382"/>
        <end position="449"/>
    </location>
</feature>
<dbReference type="InterPro" id="IPR027417">
    <property type="entry name" value="P-loop_NTPase"/>
</dbReference>
<evidence type="ECO:0000256" key="4">
    <source>
        <dbReference type="ARBA" id="ARBA00022701"/>
    </source>
</evidence>
<keyword evidence="4" id="KW-0493">Microtubule</keyword>
<dbReference type="PROSITE" id="PS00411">
    <property type="entry name" value="KINESIN_MOTOR_1"/>
    <property type="match status" value="1"/>
</dbReference>
<sequence>MTSTAVSKKNRVGLRVRPLTEKEQINNCAECLSFIPNEPQILIGTDKSFTYDYVFDTNADQAQVYLNAASPLLHKFMDGFNATILAYGQTGSGKTFSMGTSLDNSVSAENEGIVPRCIIELFQILKAREAQDQDYKFEIYVSFLELYNEEFIDLLNNPQQSKRKSTLSQQNLNTTTSNNPNEVSVREDIAGNIYWSGVKEELCYSPEELLGFLAQGSLGRTTGSTEMNSVSSRSHAIFSVILKQQKPEDDEDGKRVTRSLTSKFHFVDLAGSERLKRTHAQGERAKEGIAINSGLLALGNVISALGDETRRATHIPYRDSKLTRLLQDSLGGNSQTLMLACVSPADTNFMETLNTLKYANRARNIKNRVTVNQDFAGSSMEVNQLKALVSRLRMEIASLRADDSHSTTTAASSNNATLFTSLSNSKDEVSRLRERINEMSNHIMQVTSERDTLLMERELGEFMQNESIEDDDLLESVVANRKIKTHPIIEEYLSTIQKLTNELNDTKVRLQNVESQQKAGMLLQRFSSSSNQQTKRRKFSGRLSANNSSATTTTNCYAARITTKVTARRPILTKSTSANSRNTNRQKKHVRIRQHYKTNDNYSYDYEDEGYVNDLQEDDVRHEEVKESIAKVRADIRKSLQVLELVKPLDDTTDSWEEEIRVFEAEEKRLHGCKEMQRAPSDEGRFSLIPSPTDEYIQKIDTLAVPTWENDEHNAHESSSFAGVGESEYDDNFIFIKSNIAATTANEHQSKYNSQLSRMLHQIQSDIKVKEELVSHLEKSETEFTFMRKKFDEKINILQSQLADTQKEKDMAMMRSKSGLAIRSDIANHQMQQQQQQQQQFKTIDKDIRHAYETKTKNLMTEIQELRRKYAHATTTMQSTRNQNETLLRSLKVNVETLKVEKKRLVHRMKLEADRVRDQIFKQERKIQQLQRQHAKSNQAKRRLELEHEQQKSVLKKRNEEVLINSSQVKQLTTIMKKAVREGGILDEKMLSKVTPIMGGSFAVIARGGGHGFPRRLIKKKNPIPLDVRVSRKKELLDKALYQYIQGKQAVVEMEQLLVRRERLAGEKLELEEERNQVYHVEKEHEETTGQPMDTIAIELMDERVDLISAEISYLSARIRTLQSEAAAEAMQAEESGAHLMKNSSPRPPKHVTFADEIITEPVANDDWADVDTFDDQFSVPANAAPEMAYDITSKLIKSFESDECKCIIENLVDDIMDLQMSECNRQLTVQNLEKTVIDLRRTLIVMKRAAISSTAENERRIRHLKTSDNNVIDLLMMNASVDHDDDNHSIDEYMNNGNTIFDKIYEDGVRGLIKDTPMMTTSSISDTMYSSGQQQQQVSLPDSPAASPPYVSNTFSNTNVGNNNNNNKPPLPVQMMENINKNTILPRESTPSPDRFYNMIQKRLSWQTRVSGDETLTEEDELLRAAAAVAKAATAANPPDFEHYITDHESSTSSIRSSHLRRSSIQSDMSSLSSWNQKSMNRMSSTSNINNNNNNNDNNNNITSSQNNNNNNRRQRNIPPPPPPPMSPLLSHISSTQYNALNDQQSPLFTTSYQQQRSMRRPLPPLMPSVSTFDRPTTPSVFDRLSQTPTRASRAKVNYRHSSSSVDDLRRRWELDQQQQQQQQRSSSVMSGQYV</sequence>
<dbReference type="PANTHER" id="PTHR47969:SF15">
    <property type="entry name" value="CHROMOSOME-ASSOCIATED KINESIN KIF4A-RELATED"/>
    <property type="match status" value="1"/>
</dbReference>
<comment type="similarity">
    <text evidence="11">Belongs to the TRAFAC class myosin-kinesin ATPase superfamily. Kinesin family.</text>
</comment>
<feature type="domain" description="Kinesin motor" evidence="14">
    <location>
        <begin position="9"/>
        <end position="365"/>
    </location>
</feature>
<feature type="region of interest" description="Disordered" evidence="13">
    <location>
        <begin position="1324"/>
        <end position="1347"/>
    </location>
</feature>
<feature type="compositionally biased region" description="Polar residues" evidence="13">
    <location>
        <begin position="1324"/>
        <end position="1341"/>
    </location>
</feature>
<evidence type="ECO:0000256" key="7">
    <source>
        <dbReference type="ARBA" id="ARBA00022840"/>
    </source>
</evidence>
<dbReference type="FunFam" id="3.40.850.10:FF:000011">
    <property type="entry name" value="Kinesin family member 21A"/>
    <property type="match status" value="1"/>
</dbReference>
<dbReference type="GO" id="GO:0051231">
    <property type="term" value="P:spindle elongation"/>
    <property type="evidence" value="ECO:0007669"/>
    <property type="project" value="TreeGrafter"/>
</dbReference>
<dbReference type="GO" id="GO:0005875">
    <property type="term" value="C:microtubule associated complex"/>
    <property type="evidence" value="ECO:0007669"/>
    <property type="project" value="TreeGrafter"/>
</dbReference>
<dbReference type="CDD" id="cd01372">
    <property type="entry name" value="KISc_KIF4"/>
    <property type="match status" value="1"/>
</dbReference>
<name>A0A8H7R8G3_9FUNG</name>
<keyword evidence="2" id="KW-0963">Cytoplasm</keyword>
<organism evidence="15 16">
    <name type="scientific">Mucor plumbeus</name>
    <dbReference type="NCBI Taxonomy" id="97098"/>
    <lineage>
        <taxon>Eukaryota</taxon>
        <taxon>Fungi</taxon>
        <taxon>Fungi incertae sedis</taxon>
        <taxon>Mucoromycota</taxon>
        <taxon>Mucoromycotina</taxon>
        <taxon>Mucoromycetes</taxon>
        <taxon>Mucorales</taxon>
        <taxon>Mucorineae</taxon>
        <taxon>Mucoraceae</taxon>
        <taxon>Mucor</taxon>
    </lineage>
</organism>
<reference evidence="15" key="1">
    <citation type="submission" date="2020-12" db="EMBL/GenBank/DDBJ databases">
        <title>Metabolic potential, ecology and presence of endohyphal bacteria is reflected in genomic diversity of Mucoromycotina.</title>
        <authorList>
            <person name="Muszewska A."/>
            <person name="Okrasinska A."/>
            <person name="Steczkiewicz K."/>
            <person name="Drgas O."/>
            <person name="Orlowska M."/>
            <person name="Perlinska-Lenart U."/>
            <person name="Aleksandrzak-Piekarczyk T."/>
            <person name="Szatraj K."/>
            <person name="Zielenkiewicz U."/>
            <person name="Pilsyk S."/>
            <person name="Malc E."/>
            <person name="Mieczkowski P."/>
            <person name="Kruszewska J.S."/>
            <person name="Biernat P."/>
            <person name="Pawlowska J."/>
        </authorList>
    </citation>
    <scope>NUCLEOTIDE SEQUENCE</scope>
    <source>
        <strain evidence="15">CBS 226.32</strain>
    </source>
</reference>
<feature type="binding site" evidence="11">
    <location>
        <begin position="88"/>
        <end position="95"/>
    </location>
    <ligand>
        <name>ATP</name>
        <dbReference type="ChEBI" id="CHEBI:30616"/>
    </ligand>
</feature>
<dbReference type="Pfam" id="PF00225">
    <property type="entry name" value="Kinesin"/>
    <property type="match status" value="1"/>
</dbReference>
<evidence type="ECO:0000313" key="16">
    <source>
        <dbReference type="Proteomes" id="UP000650833"/>
    </source>
</evidence>
<comment type="subcellular location">
    <subcellularLocation>
        <location evidence="1">Cytoplasm</location>
        <location evidence="1">Cytoskeleton</location>
    </subcellularLocation>
</comment>
<feature type="coiled-coil region" evidence="12">
    <location>
        <begin position="849"/>
        <end position="961"/>
    </location>
</feature>
<protein>
    <recommendedName>
        <fullName evidence="14">Kinesin motor domain-containing protein</fullName>
    </recommendedName>
</protein>
<evidence type="ECO:0000256" key="5">
    <source>
        <dbReference type="ARBA" id="ARBA00022737"/>
    </source>
</evidence>
<dbReference type="PROSITE" id="PS50067">
    <property type="entry name" value="KINESIN_MOTOR_2"/>
    <property type="match status" value="1"/>
</dbReference>
<dbReference type="Pfam" id="PF25764">
    <property type="entry name" value="KIF21A_4th"/>
    <property type="match status" value="1"/>
</dbReference>
<dbReference type="GO" id="GO:0007052">
    <property type="term" value="P:mitotic spindle organization"/>
    <property type="evidence" value="ECO:0007669"/>
    <property type="project" value="TreeGrafter"/>
</dbReference>
<feature type="compositionally biased region" description="Polar residues" evidence="13">
    <location>
        <begin position="1571"/>
        <end position="1592"/>
    </location>
</feature>
<evidence type="ECO:0000256" key="10">
    <source>
        <dbReference type="ARBA" id="ARBA00023212"/>
    </source>
</evidence>
<keyword evidence="10" id="KW-0206">Cytoskeleton</keyword>
<feature type="compositionally biased region" description="Pro residues" evidence="13">
    <location>
        <begin position="1519"/>
        <end position="1528"/>
    </location>
</feature>
<feature type="coiled-coil region" evidence="12">
    <location>
        <begin position="788"/>
        <end position="815"/>
    </location>
</feature>
<evidence type="ECO:0000256" key="9">
    <source>
        <dbReference type="ARBA" id="ARBA00023175"/>
    </source>
</evidence>
<dbReference type="GO" id="GO:0003777">
    <property type="term" value="F:microtubule motor activity"/>
    <property type="evidence" value="ECO:0007669"/>
    <property type="project" value="InterPro"/>
</dbReference>
<evidence type="ECO:0000256" key="11">
    <source>
        <dbReference type="PROSITE-ProRule" id="PRU00283"/>
    </source>
</evidence>
<feature type="compositionally biased region" description="Polar residues" evidence="13">
    <location>
        <begin position="1626"/>
        <end position="1636"/>
    </location>
</feature>
<evidence type="ECO:0000256" key="12">
    <source>
        <dbReference type="SAM" id="Coils"/>
    </source>
</evidence>
<dbReference type="SMART" id="SM00129">
    <property type="entry name" value="KISc"/>
    <property type="match status" value="1"/>
</dbReference>
<feature type="compositionally biased region" description="Low complexity" evidence="13">
    <location>
        <begin position="166"/>
        <end position="179"/>
    </location>
</feature>
<evidence type="ECO:0000313" key="15">
    <source>
        <dbReference type="EMBL" id="KAG2205168.1"/>
    </source>
</evidence>
<evidence type="ECO:0000256" key="13">
    <source>
        <dbReference type="SAM" id="MobiDB-lite"/>
    </source>
</evidence>
<keyword evidence="7 11" id="KW-0067">ATP-binding</keyword>
<evidence type="ECO:0000256" key="6">
    <source>
        <dbReference type="ARBA" id="ARBA00022741"/>
    </source>
</evidence>
<dbReference type="Proteomes" id="UP000650833">
    <property type="component" value="Unassembled WGS sequence"/>
</dbReference>
<keyword evidence="5" id="KW-0677">Repeat</keyword>
<feature type="region of interest" description="Disordered" evidence="13">
    <location>
        <begin position="1441"/>
        <end position="1532"/>
    </location>
</feature>
<proteinExistence type="inferred from homology"/>
<dbReference type="InterPro" id="IPR036961">
    <property type="entry name" value="Kinesin_motor_dom_sf"/>
</dbReference>
<evidence type="ECO:0000256" key="8">
    <source>
        <dbReference type="ARBA" id="ARBA00023054"/>
    </source>
</evidence>
<dbReference type="GO" id="GO:0008017">
    <property type="term" value="F:microtubule binding"/>
    <property type="evidence" value="ECO:0007669"/>
    <property type="project" value="InterPro"/>
</dbReference>
<evidence type="ECO:0000256" key="3">
    <source>
        <dbReference type="ARBA" id="ARBA00022574"/>
    </source>
</evidence>
<feature type="compositionally biased region" description="Basic and acidic residues" evidence="13">
    <location>
        <begin position="1441"/>
        <end position="1451"/>
    </location>
</feature>
<accession>A0A8H7R8G3</accession>
<gene>
    <name evidence="15" type="ORF">INT46_003477</name>
</gene>
<dbReference type="GO" id="GO:0007018">
    <property type="term" value="P:microtubule-based movement"/>
    <property type="evidence" value="ECO:0007669"/>
    <property type="project" value="InterPro"/>
</dbReference>
<evidence type="ECO:0000256" key="2">
    <source>
        <dbReference type="ARBA" id="ARBA00022490"/>
    </source>
</evidence>
<dbReference type="InterPro" id="IPR027640">
    <property type="entry name" value="Kinesin-like_fam"/>
</dbReference>
<dbReference type="SUPFAM" id="SSF52540">
    <property type="entry name" value="P-loop containing nucleoside triphosphate hydrolases"/>
    <property type="match status" value="1"/>
</dbReference>
<evidence type="ECO:0000259" key="14">
    <source>
        <dbReference type="PROSITE" id="PS50067"/>
    </source>
</evidence>
<dbReference type="GO" id="GO:0005524">
    <property type="term" value="F:ATP binding"/>
    <property type="evidence" value="ECO:0007669"/>
    <property type="project" value="UniProtKB-UniRule"/>
</dbReference>
<comment type="caution">
    <text evidence="15">The sequence shown here is derived from an EMBL/GenBank/DDBJ whole genome shotgun (WGS) entry which is preliminary data.</text>
</comment>
<dbReference type="PRINTS" id="PR00380">
    <property type="entry name" value="KINESINHEAVY"/>
</dbReference>
<dbReference type="InterPro" id="IPR001752">
    <property type="entry name" value="Kinesin_motor_dom"/>
</dbReference>
<dbReference type="OrthoDB" id="3176171at2759"/>
<keyword evidence="16" id="KW-1185">Reference proteome</keyword>
<feature type="region of interest" description="Disordered" evidence="13">
    <location>
        <begin position="522"/>
        <end position="549"/>
    </location>
</feature>
<keyword evidence="9 11" id="KW-0505">Motor protein</keyword>
<feature type="region of interest" description="Disordered" evidence="13">
    <location>
        <begin position="1553"/>
        <end position="1636"/>
    </location>
</feature>
<keyword evidence="8 12" id="KW-0175">Coiled coil</keyword>